<evidence type="ECO:0000256" key="3">
    <source>
        <dbReference type="ARBA" id="ARBA00022741"/>
    </source>
</evidence>
<dbReference type="InterPro" id="IPR027417">
    <property type="entry name" value="P-loop_NTPase"/>
</dbReference>
<evidence type="ECO:0000313" key="7">
    <source>
        <dbReference type="Proteomes" id="UP001320972"/>
    </source>
</evidence>
<keyword evidence="4 6" id="KW-0418">Kinase</keyword>
<accession>A0ABT2QEH6</accession>
<proteinExistence type="predicted"/>
<comment type="caution">
    <text evidence="6">The sequence shown here is derived from an EMBL/GenBank/DDBJ whole genome shotgun (WGS) entry which is preliminary data.</text>
</comment>
<evidence type="ECO:0000256" key="1">
    <source>
        <dbReference type="ARBA" id="ARBA00022490"/>
    </source>
</evidence>
<dbReference type="Gene3D" id="3.40.50.300">
    <property type="entry name" value="P-loop containing nucleotide triphosphate hydrolases"/>
    <property type="match status" value="1"/>
</dbReference>
<evidence type="ECO:0000256" key="5">
    <source>
        <dbReference type="ARBA" id="ARBA00022840"/>
    </source>
</evidence>
<name>A0ABT2QEH6_9EURY</name>
<keyword evidence="1" id="KW-0963">Cytoplasm</keyword>
<protein>
    <submittedName>
        <fullName evidence="6">Cytidylate kinase family protein</fullName>
    </submittedName>
</protein>
<dbReference type="Proteomes" id="UP001320972">
    <property type="component" value="Unassembled WGS sequence"/>
</dbReference>
<keyword evidence="2" id="KW-0808">Transferase</keyword>
<dbReference type="EMBL" id="JAOPKB010000005">
    <property type="protein sequence ID" value="MCU4973334.1"/>
    <property type="molecule type" value="Genomic_DNA"/>
</dbReference>
<dbReference type="SUPFAM" id="SSF52540">
    <property type="entry name" value="P-loop containing nucleoside triphosphate hydrolases"/>
    <property type="match status" value="1"/>
</dbReference>
<evidence type="ECO:0000313" key="6">
    <source>
        <dbReference type="EMBL" id="MCU4973334.1"/>
    </source>
</evidence>
<keyword evidence="7" id="KW-1185">Reference proteome</keyword>
<dbReference type="RefSeq" id="WP_338007897.1">
    <property type="nucleotide sequence ID" value="NZ_JAOPKB010000005.1"/>
</dbReference>
<sequence>MSDSPLLVTVSGPPASGTSTLAERLADEFDLERLNGGDVFRTMAAEYEMELPEFSRLAETDDRIDRELDDRLEGEIDAHLAGRRSSETRSRGLLVESRLAGWHADGRATLAVGLVAPVEVRAARIDDRSETVAELRARERSEAERYRSYYGLEIDDPSVYDLVVDTHTLSPEGVFRTVRTAFEDVR</sequence>
<evidence type="ECO:0000256" key="4">
    <source>
        <dbReference type="ARBA" id="ARBA00022777"/>
    </source>
</evidence>
<organism evidence="6 7">
    <name type="scientific">Natronoglomus mannanivorans</name>
    <dbReference type="NCBI Taxonomy" id="2979990"/>
    <lineage>
        <taxon>Archaea</taxon>
        <taxon>Methanobacteriati</taxon>
        <taxon>Methanobacteriota</taxon>
        <taxon>Stenosarchaea group</taxon>
        <taxon>Halobacteria</taxon>
        <taxon>Halobacteriales</taxon>
        <taxon>Natrialbaceae</taxon>
        <taxon>Natronoglomus</taxon>
    </lineage>
</organism>
<reference evidence="6 7" key="1">
    <citation type="submission" date="2022-09" db="EMBL/GenBank/DDBJ databases">
        <title>Enrichment on poylsaccharides allowed isolation of novel metabolic and taxonomic groups of Haloarchaea.</title>
        <authorList>
            <person name="Sorokin D.Y."/>
            <person name="Elcheninov A.G."/>
            <person name="Khizhniak T.V."/>
            <person name="Kolganova T.V."/>
            <person name="Kublanov I.V."/>
        </authorList>
    </citation>
    <scope>NUCLEOTIDE SEQUENCE [LARGE SCALE GENOMIC DNA]</scope>
    <source>
        <strain evidence="6 7">AArc-m2/3/4</strain>
    </source>
</reference>
<dbReference type="GO" id="GO:0016301">
    <property type="term" value="F:kinase activity"/>
    <property type="evidence" value="ECO:0007669"/>
    <property type="project" value="UniProtKB-KW"/>
</dbReference>
<keyword evidence="5" id="KW-0067">ATP-binding</keyword>
<dbReference type="InterPro" id="IPR011892">
    <property type="entry name" value="Cyt_kin_arch"/>
</dbReference>
<gene>
    <name evidence="6" type="ORF">OB955_11335</name>
</gene>
<dbReference type="NCBIfam" id="TIGR02173">
    <property type="entry name" value="cyt_kin_arch"/>
    <property type="match status" value="1"/>
</dbReference>
<evidence type="ECO:0000256" key="2">
    <source>
        <dbReference type="ARBA" id="ARBA00022679"/>
    </source>
</evidence>
<dbReference type="Pfam" id="PF13189">
    <property type="entry name" value="Cytidylate_kin2"/>
    <property type="match status" value="1"/>
</dbReference>
<keyword evidence="3" id="KW-0547">Nucleotide-binding</keyword>